<feature type="compositionally biased region" description="Basic and acidic residues" evidence="8">
    <location>
        <begin position="81"/>
        <end position="92"/>
    </location>
</feature>
<dbReference type="PANTHER" id="PTHR30329:SF21">
    <property type="entry name" value="LIPOPROTEIN YIAD-RELATED"/>
    <property type="match status" value="1"/>
</dbReference>
<name>A0A1I5C9U0_9HYPH</name>
<evidence type="ECO:0000256" key="3">
    <source>
        <dbReference type="ARBA" id="ARBA00022475"/>
    </source>
</evidence>
<reference evidence="10 11" key="1">
    <citation type="submission" date="2016-10" db="EMBL/GenBank/DDBJ databases">
        <authorList>
            <person name="de Groot N.N."/>
        </authorList>
    </citation>
    <scope>NUCLEOTIDE SEQUENCE [LARGE SCALE GENOMIC DNA]</scope>
    <source>
        <strain evidence="10 11">CGMCC 1.9157</strain>
    </source>
</reference>
<keyword evidence="3" id="KW-1003">Cell membrane</keyword>
<feature type="compositionally biased region" description="Basic and acidic residues" evidence="8">
    <location>
        <begin position="286"/>
        <end position="296"/>
    </location>
</feature>
<dbReference type="Pfam" id="PF00691">
    <property type="entry name" value="OmpA"/>
    <property type="match status" value="1"/>
</dbReference>
<dbReference type="Pfam" id="PF13677">
    <property type="entry name" value="MotB_plug"/>
    <property type="match status" value="1"/>
</dbReference>
<dbReference type="RefSeq" id="WP_090069342.1">
    <property type="nucleotide sequence ID" value="NZ_FOVR01000002.1"/>
</dbReference>
<evidence type="ECO:0000313" key="10">
    <source>
        <dbReference type="EMBL" id="SFN83759.1"/>
    </source>
</evidence>
<dbReference type="PROSITE" id="PS51123">
    <property type="entry name" value="OMPA_2"/>
    <property type="match status" value="1"/>
</dbReference>
<protein>
    <submittedName>
        <fullName evidence="10">Chemotaxis protein MotB</fullName>
    </submittedName>
</protein>
<keyword evidence="11" id="KW-1185">Reference proteome</keyword>
<dbReference type="NCBIfam" id="NF004651">
    <property type="entry name" value="PRK05996.1"/>
    <property type="match status" value="1"/>
</dbReference>
<feature type="compositionally biased region" description="Polar residues" evidence="8">
    <location>
        <begin position="223"/>
        <end position="247"/>
    </location>
</feature>
<dbReference type="CDD" id="cd07185">
    <property type="entry name" value="OmpA_C-like"/>
    <property type="match status" value="1"/>
</dbReference>
<feature type="region of interest" description="Disordered" evidence="8">
    <location>
        <begin position="169"/>
        <end position="344"/>
    </location>
</feature>
<organism evidence="10 11">
    <name type="scientific">Cohaesibacter marisflavi</name>
    <dbReference type="NCBI Taxonomy" id="655353"/>
    <lineage>
        <taxon>Bacteria</taxon>
        <taxon>Pseudomonadati</taxon>
        <taxon>Pseudomonadota</taxon>
        <taxon>Alphaproteobacteria</taxon>
        <taxon>Hyphomicrobiales</taxon>
        <taxon>Cohaesibacteraceae</taxon>
    </lineage>
</organism>
<evidence type="ECO:0000256" key="8">
    <source>
        <dbReference type="SAM" id="MobiDB-lite"/>
    </source>
</evidence>
<gene>
    <name evidence="10" type="ORF">SAMN04488056_102165</name>
</gene>
<comment type="subcellular location">
    <subcellularLocation>
        <location evidence="1">Cell membrane</location>
        <topology evidence="1">Single-pass membrane protein</topology>
    </subcellularLocation>
</comment>
<evidence type="ECO:0000259" key="9">
    <source>
        <dbReference type="PROSITE" id="PS51123"/>
    </source>
</evidence>
<dbReference type="Proteomes" id="UP000199236">
    <property type="component" value="Unassembled WGS sequence"/>
</dbReference>
<dbReference type="AlphaFoldDB" id="A0A1I5C9U0"/>
<evidence type="ECO:0000256" key="5">
    <source>
        <dbReference type="ARBA" id="ARBA00022989"/>
    </source>
</evidence>
<accession>A0A1I5C9U0</accession>
<dbReference type="InterPro" id="IPR036737">
    <property type="entry name" value="OmpA-like_sf"/>
</dbReference>
<evidence type="ECO:0000256" key="1">
    <source>
        <dbReference type="ARBA" id="ARBA00004162"/>
    </source>
</evidence>
<keyword evidence="5" id="KW-1133">Transmembrane helix</keyword>
<dbReference type="OrthoDB" id="7170686at2"/>
<proteinExistence type="inferred from homology"/>
<dbReference type="InterPro" id="IPR006665">
    <property type="entry name" value="OmpA-like"/>
</dbReference>
<evidence type="ECO:0000313" key="11">
    <source>
        <dbReference type="Proteomes" id="UP000199236"/>
    </source>
</evidence>
<evidence type="ECO:0000256" key="7">
    <source>
        <dbReference type="PROSITE-ProRule" id="PRU00473"/>
    </source>
</evidence>
<dbReference type="STRING" id="655353.SAMN04488056_102165"/>
<evidence type="ECO:0000256" key="4">
    <source>
        <dbReference type="ARBA" id="ARBA00022692"/>
    </source>
</evidence>
<feature type="compositionally biased region" description="Low complexity" evidence="8">
    <location>
        <begin position="172"/>
        <end position="183"/>
    </location>
</feature>
<dbReference type="InterPro" id="IPR025713">
    <property type="entry name" value="MotB-like_N_dom"/>
</dbReference>
<feature type="domain" description="OmpA-like" evidence="9">
    <location>
        <begin position="379"/>
        <end position="497"/>
    </location>
</feature>
<dbReference type="GO" id="GO:0005886">
    <property type="term" value="C:plasma membrane"/>
    <property type="evidence" value="ECO:0007669"/>
    <property type="project" value="UniProtKB-SubCell"/>
</dbReference>
<sequence length="501" mass="54120">MTDLEQTHDKELIIIRRRHDINIEKPHSGVWKIAHADFMTAMMAFFMVMWLISSTDDAAKKHIARYFNPVKLSAMTSFPKGLEDPDPKDMKVGPEATPPKASSQQDDADDGRALSQSAAPAEADGQSRQANAARSRGKEDSRPLPTFTEAEIFSDPYGVLDRIVMNGKVAASQSQDDTDSTQSLAQNDSQIEGSGGEAMRDPFAPLSWRLNPLSLEEMDMTEEATSSNFSIAGQDSDQSPTRSTEGESLSAGEPAPDAGNPDAGSSQTDFAMASAASVGSAQSPMEEQRAGPDGKEAQANAPQSKGNAREAQAEQAAASPHQSTGLGPDVNDAMGRSRGTSALDRQVDEFRTILNAALNEEPRPTIGNELTVTTSGDDILINVSDSADYGMFAIGSSEPTAQSITLLERIAKSLKKVKGNIIIRGHTDARPFRNGKSDNWRLSTARAHMARFMLIRGGLDENRLLRVEGYADRALKHPDDPEADDNRRIEILVQPSKEAPQ</sequence>
<dbReference type="InterPro" id="IPR050330">
    <property type="entry name" value="Bact_OuterMem_StrucFunc"/>
</dbReference>
<keyword evidence="4" id="KW-0812">Transmembrane</keyword>
<comment type="similarity">
    <text evidence="2">Belongs to the MotB family.</text>
</comment>
<evidence type="ECO:0000256" key="6">
    <source>
        <dbReference type="ARBA" id="ARBA00023136"/>
    </source>
</evidence>
<dbReference type="EMBL" id="FOVR01000002">
    <property type="protein sequence ID" value="SFN83759.1"/>
    <property type="molecule type" value="Genomic_DNA"/>
</dbReference>
<feature type="region of interest" description="Disordered" evidence="8">
    <location>
        <begin position="78"/>
        <end position="149"/>
    </location>
</feature>
<dbReference type="SUPFAM" id="SSF103088">
    <property type="entry name" value="OmpA-like"/>
    <property type="match status" value="1"/>
</dbReference>
<keyword evidence="6 7" id="KW-0472">Membrane</keyword>
<dbReference type="Gene3D" id="3.30.1330.60">
    <property type="entry name" value="OmpA-like domain"/>
    <property type="match status" value="1"/>
</dbReference>
<dbReference type="PANTHER" id="PTHR30329">
    <property type="entry name" value="STATOR ELEMENT OF FLAGELLAR MOTOR COMPLEX"/>
    <property type="match status" value="1"/>
</dbReference>
<evidence type="ECO:0000256" key="2">
    <source>
        <dbReference type="ARBA" id="ARBA00008914"/>
    </source>
</evidence>